<dbReference type="GO" id="GO:0051213">
    <property type="term" value="F:dioxygenase activity"/>
    <property type="evidence" value="ECO:0007669"/>
    <property type="project" value="UniProtKB-KW"/>
</dbReference>
<dbReference type="InterPro" id="IPR032862">
    <property type="entry name" value="ALKBH6"/>
</dbReference>
<dbReference type="SUPFAM" id="SSF51197">
    <property type="entry name" value="Clavaminate synthase-like"/>
    <property type="match status" value="1"/>
</dbReference>
<evidence type="ECO:0000256" key="5">
    <source>
        <dbReference type="ARBA" id="ARBA00022964"/>
    </source>
</evidence>
<dbReference type="Gene3D" id="2.60.120.590">
    <property type="entry name" value="Alpha-ketoglutarate-dependent dioxygenase AlkB-like"/>
    <property type="match status" value="1"/>
</dbReference>
<evidence type="ECO:0000256" key="4">
    <source>
        <dbReference type="ARBA" id="ARBA00022723"/>
    </source>
</evidence>
<evidence type="ECO:0000256" key="3">
    <source>
        <dbReference type="ARBA" id="ARBA00007879"/>
    </source>
</evidence>
<evidence type="ECO:0000313" key="12">
    <source>
        <dbReference type="Proteomes" id="UP001177023"/>
    </source>
</evidence>
<dbReference type="PANTHER" id="PTHR46030:SF1">
    <property type="entry name" value="ALPHA-KETOGLUTARATE-DEPENDENT DIOXYGENASE ALKB HOMOLOG 6"/>
    <property type="match status" value="1"/>
</dbReference>
<evidence type="ECO:0000256" key="9">
    <source>
        <dbReference type="RuleBase" id="RU003682"/>
    </source>
</evidence>
<proteinExistence type="inferred from homology"/>
<comment type="subcellular location">
    <subcellularLocation>
        <location evidence="2">Nucleus</location>
    </subcellularLocation>
</comment>
<keyword evidence="8" id="KW-0539">Nucleus</keyword>
<name>A0AA36CPQ7_9BILA</name>
<dbReference type="InterPro" id="IPR037151">
    <property type="entry name" value="AlkB-like_sf"/>
</dbReference>
<keyword evidence="5" id="KW-0223">Dioxygenase</keyword>
<evidence type="ECO:0000313" key="11">
    <source>
        <dbReference type="EMBL" id="CAJ0572525.1"/>
    </source>
</evidence>
<evidence type="ECO:0000256" key="2">
    <source>
        <dbReference type="ARBA" id="ARBA00004123"/>
    </source>
</evidence>
<dbReference type="AlphaFoldDB" id="A0AA36CPQ7"/>
<dbReference type="GO" id="GO:0046872">
    <property type="term" value="F:metal ion binding"/>
    <property type="evidence" value="ECO:0007669"/>
    <property type="project" value="UniProtKB-KW"/>
</dbReference>
<feature type="non-terminal residue" evidence="11">
    <location>
        <position position="1"/>
    </location>
</feature>
<sequence length="232" mass="26334">MDHPPATIPEDIQRRQIVKAPPSIYYIPDFISEPEEEILLSEVYNAPKPKWEVLSNRRLQNYGGLVGKKALIANDDFTPALRQAMQLIDGLEVFPAPTNHILVNEYEAGQGIMPHTDGPAFYPLVSTINLGSHTLLDIYDQVDPQNLTALETRYRGSIFLQRRSLVLITDDAYRNMMHGIREVKEDVIDGKVWNAPEELLGQTLTRDTRVSLTIRHVPNVARHSLQSLVFKK</sequence>
<gene>
    <name evidence="11" type="ORF">MSPICULIGERA_LOCUS10909</name>
</gene>
<protein>
    <recommendedName>
        <fullName evidence="10">Fe2OG dioxygenase domain-containing protein</fullName>
    </recommendedName>
</protein>
<comment type="caution">
    <text evidence="11">The sequence shown here is derived from an EMBL/GenBank/DDBJ whole genome shotgun (WGS) entry which is preliminary data.</text>
</comment>
<evidence type="ECO:0000256" key="6">
    <source>
        <dbReference type="ARBA" id="ARBA00023002"/>
    </source>
</evidence>
<feature type="domain" description="Fe2OG dioxygenase" evidence="10">
    <location>
        <begin position="97"/>
        <end position="218"/>
    </location>
</feature>
<dbReference type="PANTHER" id="PTHR46030">
    <property type="entry name" value="ALPHA-KETOGLUTARATE-DEPENDENT DIOXYGENASE ALKB HOMOLOG 6"/>
    <property type="match status" value="1"/>
</dbReference>
<evidence type="ECO:0000256" key="7">
    <source>
        <dbReference type="ARBA" id="ARBA00023004"/>
    </source>
</evidence>
<keyword evidence="6 9" id="KW-0560">Oxidoreductase</keyword>
<reference evidence="11" key="1">
    <citation type="submission" date="2023-06" db="EMBL/GenBank/DDBJ databases">
        <authorList>
            <person name="Delattre M."/>
        </authorList>
    </citation>
    <scope>NUCLEOTIDE SEQUENCE</scope>
    <source>
        <strain evidence="11">AF72</strain>
    </source>
</reference>
<dbReference type="Proteomes" id="UP001177023">
    <property type="component" value="Unassembled WGS sequence"/>
</dbReference>
<keyword evidence="4 9" id="KW-0479">Metal-binding</keyword>
<keyword evidence="12" id="KW-1185">Reference proteome</keyword>
<comment type="similarity">
    <text evidence="9">Belongs to the iron/ascorbate-dependent oxidoreductase family.</text>
</comment>
<comment type="similarity">
    <text evidence="3">Belongs to the alkB family.</text>
</comment>
<organism evidence="11 12">
    <name type="scientific">Mesorhabditis spiculigera</name>
    <dbReference type="NCBI Taxonomy" id="96644"/>
    <lineage>
        <taxon>Eukaryota</taxon>
        <taxon>Metazoa</taxon>
        <taxon>Ecdysozoa</taxon>
        <taxon>Nematoda</taxon>
        <taxon>Chromadorea</taxon>
        <taxon>Rhabditida</taxon>
        <taxon>Rhabditina</taxon>
        <taxon>Rhabditomorpha</taxon>
        <taxon>Rhabditoidea</taxon>
        <taxon>Rhabditidae</taxon>
        <taxon>Mesorhabditinae</taxon>
        <taxon>Mesorhabditis</taxon>
    </lineage>
</organism>
<evidence type="ECO:0000259" key="10">
    <source>
        <dbReference type="PROSITE" id="PS51471"/>
    </source>
</evidence>
<dbReference type="GO" id="GO:0005634">
    <property type="term" value="C:nucleus"/>
    <property type="evidence" value="ECO:0007669"/>
    <property type="project" value="UniProtKB-SubCell"/>
</dbReference>
<dbReference type="EMBL" id="CATQJA010002600">
    <property type="protein sequence ID" value="CAJ0572525.1"/>
    <property type="molecule type" value="Genomic_DNA"/>
</dbReference>
<accession>A0AA36CPQ7</accession>
<dbReference type="InterPro" id="IPR005123">
    <property type="entry name" value="Oxoglu/Fe-dep_dioxygenase_dom"/>
</dbReference>
<dbReference type="PROSITE" id="PS51471">
    <property type="entry name" value="FE2OG_OXY"/>
    <property type="match status" value="1"/>
</dbReference>
<keyword evidence="7 9" id="KW-0408">Iron</keyword>
<evidence type="ECO:0000256" key="1">
    <source>
        <dbReference type="ARBA" id="ARBA00001954"/>
    </source>
</evidence>
<comment type="cofactor">
    <cofactor evidence="1">
        <name>Fe(2+)</name>
        <dbReference type="ChEBI" id="CHEBI:29033"/>
    </cofactor>
</comment>
<evidence type="ECO:0000256" key="8">
    <source>
        <dbReference type="ARBA" id="ARBA00023242"/>
    </source>
</evidence>